<dbReference type="CDD" id="cd06173">
    <property type="entry name" value="MFS_MefA_like"/>
    <property type="match status" value="1"/>
</dbReference>
<gene>
    <name evidence="9" type="ORF">GO621_11045</name>
</gene>
<dbReference type="InterPro" id="IPR036259">
    <property type="entry name" value="MFS_trans_sf"/>
</dbReference>
<name>A0A7K1SXU1_9SPHI</name>
<organism evidence="9 10">
    <name type="scientific">Mucilaginibacter arboris</name>
    <dbReference type="NCBI Taxonomy" id="2682090"/>
    <lineage>
        <taxon>Bacteria</taxon>
        <taxon>Pseudomonadati</taxon>
        <taxon>Bacteroidota</taxon>
        <taxon>Sphingobacteriia</taxon>
        <taxon>Sphingobacteriales</taxon>
        <taxon>Sphingobacteriaceae</taxon>
        <taxon>Mucilaginibacter</taxon>
    </lineage>
</organism>
<keyword evidence="4 7" id="KW-0812">Transmembrane</keyword>
<feature type="transmembrane region" description="Helical" evidence="7">
    <location>
        <begin position="143"/>
        <end position="169"/>
    </location>
</feature>
<evidence type="ECO:0000256" key="2">
    <source>
        <dbReference type="ARBA" id="ARBA00022448"/>
    </source>
</evidence>
<dbReference type="Proteomes" id="UP000462014">
    <property type="component" value="Unassembled WGS sequence"/>
</dbReference>
<feature type="transmembrane region" description="Helical" evidence="7">
    <location>
        <begin position="175"/>
        <end position="194"/>
    </location>
</feature>
<dbReference type="PANTHER" id="PTHR23513:SF11">
    <property type="entry name" value="STAPHYLOFERRIN A TRANSPORTER"/>
    <property type="match status" value="1"/>
</dbReference>
<feature type="transmembrane region" description="Helical" evidence="7">
    <location>
        <begin position="375"/>
        <end position="397"/>
    </location>
</feature>
<dbReference type="AlphaFoldDB" id="A0A7K1SXU1"/>
<dbReference type="InterPro" id="IPR010290">
    <property type="entry name" value="TM_effector"/>
</dbReference>
<dbReference type="SUPFAM" id="SSF103473">
    <property type="entry name" value="MFS general substrate transporter"/>
    <property type="match status" value="1"/>
</dbReference>
<evidence type="ECO:0000259" key="8">
    <source>
        <dbReference type="PROSITE" id="PS50850"/>
    </source>
</evidence>
<reference evidence="9 10" key="1">
    <citation type="submission" date="2019-12" db="EMBL/GenBank/DDBJ databases">
        <title>Mucilaginibacter sp. HMF7410 genome sequencing and assembly.</title>
        <authorList>
            <person name="Kang H."/>
            <person name="Cha I."/>
            <person name="Kim H."/>
            <person name="Joh K."/>
        </authorList>
    </citation>
    <scope>NUCLEOTIDE SEQUENCE [LARGE SCALE GENOMIC DNA]</scope>
    <source>
        <strain evidence="9 10">HMF7410</strain>
    </source>
</reference>
<feature type="transmembrane region" description="Helical" evidence="7">
    <location>
        <begin position="79"/>
        <end position="99"/>
    </location>
</feature>
<feature type="transmembrane region" description="Helical" evidence="7">
    <location>
        <begin position="226"/>
        <end position="247"/>
    </location>
</feature>
<comment type="caution">
    <text evidence="9">The sequence shown here is derived from an EMBL/GenBank/DDBJ whole genome shotgun (WGS) entry which is preliminary data.</text>
</comment>
<evidence type="ECO:0000256" key="1">
    <source>
        <dbReference type="ARBA" id="ARBA00004651"/>
    </source>
</evidence>
<evidence type="ECO:0000256" key="5">
    <source>
        <dbReference type="ARBA" id="ARBA00022989"/>
    </source>
</evidence>
<dbReference type="RefSeq" id="WP_157566971.1">
    <property type="nucleotide sequence ID" value="NZ_WPIK01000009.1"/>
</dbReference>
<evidence type="ECO:0000256" key="3">
    <source>
        <dbReference type="ARBA" id="ARBA00022475"/>
    </source>
</evidence>
<keyword evidence="10" id="KW-1185">Reference proteome</keyword>
<keyword evidence="2" id="KW-0813">Transport</keyword>
<feature type="transmembrane region" description="Helical" evidence="7">
    <location>
        <begin position="47"/>
        <end position="67"/>
    </location>
</feature>
<feature type="transmembrane region" description="Helical" evidence="7">
    <location>
        <begin position="16"/>
        <end position="35"/>
    </location>
</feature>
<keyword evidence="6 7" id="KW-0472">Membrane</keyword>
<dbReference type="GO" id="GO:0022857">
    <property type="term" value="F:transmembrane transporter activity"/>
    <property type="evidence" value="ECO:0007669"/>
    <property type="project" value="InterPro"/>
</dbReference>
<dbReference type="Gene3D" id="1.20.1250.20">
    <property type="entry name" value="MFS general substrate transporter like domains"/>
    <property type="match status" value="1"/>
</dbReference>
<evidence type="ECO:0000256" key="7">
    <source>
        <dbReference type="SAM" id="Phobius"/>
    </source>
</evidence>
<dbReference type="GO" id="GO:0005886">
    <property type="term" value="C:plasma membrane"/>
    <property type="evidence" value="ECO:0007669"/>
    <property type="project" value="UniProtKB-SubCell"/>
</dbReference>
<keyword evidence="5 7" id="KW-1133">Transmembrane helix</keyword>
<accession>A0A7K1SXU1</accession>
<feature type="transmembrane region" description="Helical" evidence="7">
    <location>
        <begin position="105"/>
        <end position="122"/>
    </location>
</feature>
<feature type="domain" description="Major facilitator superfamily (MFS) profile" evidence="8">
    <location>
        <begin position="1"/>
        <end position="199"/>
    </location>
</feature>
<evidence type="ECO:0000313" key="9">
    <source>
        <dbReference type="EMBL" id="MVN22067.1"/>
    </source>
</evidence>
<dbReference type="PANTHER" id="PTHR23513">
    <property type="entry name" value="INTEGRAL MEMBRANE EFFLUX PROTEIN-RELATED"/>
    <property type="match status" value="1"/>
</dbReference>
<proteinExistence type="predicted"/>
<keyword evidence="3" id="KW-1003">Cell membrane</keyword>
<evidence type="ECO:0000256" key="4">
    <source>
        <dbReference type="ARBA" id="ARBA00022692"/>
    </source>
</evidence>
<sequence>MNLTAVRALKYPNFRLYFSGQAISLIGTWMQRMAVSWLVFKLTHSEFMLGLVVFAGQIPIMLLSPYGGALTDRHSRYKVLLFTQISSMLQAGLLAAVVLTGHYDVTIIIILSVVLGIINAFDTPARQSLMINLVDDKKDLPNAIALNSSMVTLARLLGPVAAGIILSNFGEGVCFAANFISFVAVIASLLLMKIQPEQRKPNKQDIWEGLRDGYGYLQKNAGIRSVILLMACTSFFVMPYSTLLPVFATDIFHGNVTTFSWLNSISGLGALGGAVYMATLKPGKSLLKIIAYCSAQFSLSLILFALTGFFPLALCFIMAAEFGMLSQIAASNTYIQTHVDENMRGRVISYYVMAFQGMSPIGSLLIGFLAHYFGASLIVCAEGVAGVIAVICFIPYFKKAGTENLHGLREKILRSSTKLKPSENA</sequence>
<dbReference type="EMBL" id="WPIK01000009">
    <property type="protein sequence ID" value="MVN22067.1"/>
    <property type="molecule type" value="Genomic_DNA"/>
</dbReference>
<feature type="transmembrane region" description="Helical" evidence="7">
    <location>
        <begin position="259"/>
        <end position="277"/>
    </location>
</feature>
<evidence type="ECO:0000313" key="10">
    <source>
        <dbReference type="Proteomes" id="UP000462014"/>
    </source>
</evidence>
<protein>
    <submittedName>
        <fullName evidence="9">MFS transporter</fullName>
    </submittedName>
</protein>
<feature type="transmembrane region" description="Helical" evidence="7">
    <location>
        <begin position="347"/>
        <end position="369"/>
    </location>
</feature>
<dbReference type="Pfam" id="PF05977">
    <property type="entry name" value="MFS_3"/>
    <property type="match status" value="1"/>
</dbReference>
<evidence type="ECO:0000256" key="6">
    <source>
        <dbReference type="ARBA" id="ARBA00023136"/>
    </source>
</evidence>
<dbReference type="InterPro" id="IPR020846">
    <property type="entry name" value="MFS_dom"/>
</dbReference>
<dbReference type="PROSITE" id="PS50850">
    <property type="entry name" value="MFS"/>
    <property type="match status" value="1"/>
</dbReference>
<comment type="subcellular location">
    <subcellularLocation>
        <location evidence="1">Cell membrane</location>
        <topology evidence="1">Multi-pass membrane protein</topology>
    </subcellularLocation>
</comment>